<keyword evidence="2 9" id="KW-0813">Transport</keyword>
<dbReference type="InterPro" id="IPR036168">
    <property type="entry name" value="AP2_Mu_C_sf"/>
</dbReference>
<keyword evidence="3 9" id="KW-0963">Cytoplasm</keyword>
<evidence type="ECO:0000256" key="2">
    <source>
        <dbReference type="ARBA" id="ARBA00022448"/>
    </source>
</evidence>
<dbReference type="GO" id="GO:0051645">
    <property type="term" value="P:Golgi localization"/>
    <property type="evidence" value="ECO:0000318"/>
    <property type="project" value="GO_Central"/>
</dbReference>
<dbReference type="OMA" id="CEMESHK"/>
<dbReference type="PANTHER" id="PTHR10121:SF0">
    <property type="entry name" value="COATOMER SUBUNIT DELTA"/>
    <property type="match status" value="1"/>
</dbReference>
<keyword evidence="7 9" id="KW-0472">Membrane</keyword>
<protein>
    <recommendedName>
        <fullName evidence="9">Coatomer subunit delta</fullName>
    </recommendedName>
</protein>
<dbReference type="InterPro" id="IPR028565">
    <property type="entry name" value="MHD"/>
</dbReference>
<dbReference type="eggNOG" id="KOG2635">
    <property type="taxonomic scope" value="Eukaryota"/>
</dbReference>
<keyword evidence="8 9" id="KW-0968">Cytoplasmic vesicle</keyword>
<dbReference type="InterPro" id="IPR011012">
    <property type="entry name" value="Longin-like_dom_sf"/>
</dbReference>
<evidence type="ECO:0000259" key="11">
    <source>
        <dbReference type="PROSITE" id="PS51072"/>
    </source>
</evidence>
<dbReference type="Gramene" id="KCW75528">
    <property type="protein sequence ID" value="KCW75528"/>
    <property type="gene ID" value="EUGRSUZ_E04293"/>
</dbReference>
<dbReference type="AlphaFoldDB" id="A0A059CAQ0"/>
<evidence type="ECO:0000313" key="12">
    <source>
        <dbReference type="EMBL" id="KCW75528.1"/>
    </source>
</evidence>
<evidence type="ECO:0000256" key="5">
    <source>
        <dbReference type="ARBA" id="ARBA00022927"/>
    </source>
</evidence>
<dbReference type="PANTHER" id="PTHR10121">
    <property type="entry name" value="COATOMER SUBUNIT DELTA"/>
    <property type="match status" value="1"/>
</dbReference>
<comment type="function">
    <text evidence="9">The coatomer is a cytosolic protein complex that binds to dilysine motifs and reversibly associates with Golgi non-clathrin-coated vesicles, which further mediate biosynthetic protein transport from the ER, via the Golgi up to the trans Golgi network. Coatomer complex is required for budding from Golgi membranes, and is essential for the retrograde Golgi-to-ER transport of dilysine-tagged proteins.</text>
</comment>
<evidence type="ECO:0000256" key="6">
    <source>
        <dbReference type="ARBA" id="ARBA00023034"/>
    </source>
</evidence>
<dbReference type="EMBL" id="KK198757">
    <property type="protein sequence ID" value="KCW75528.1"/>
    <property type="molecule type" value="Genomic_DNA"/>
</dbReference>
<gene>
    <name evidence="12" type="ORF">EUGRSUZ_E04293</name>
</gene>
<dbReference type="GO" id="GO:0000139">
    <property type="term" value="C:Golgi membrane"/>
    <property type="evidence" value="ECO:0007669"/>
    <property type="project" value="UniProtKB-SubCell"/>
</dbReference>
<reference evidence="12" key="1">
    <citation type="submission" date="2013-07" db="EMBL/GenBank/DDBJ databases">
        <title>The genome of Eucalyptus grandis.</title>
        <authorList>
            <person name="Schmutz J."/>
            <person name="Hayes R."/>
            <person name="Myburg A."/>
            <person name="Tuskan G."/>
            <person name="Grattapaglia D."/>
            <person name="Rokhsar D.S."/>
        </authorList>
    </citation>
    <scope>NUCLEOTIDE SEQUENCE</scope>
    <source>
        <tissue evidence="12">Leaf extractions</tissue>
    </source>
</reference>
<proteinExistence type="inferred from homology"/>
<dbReference type="SUPFAM" id="SSF49447">
    <property type="entry name" value="Second domain of Mu2 adaptin subunit (ap50) of ap2 adaptor"/>
    <property type="match status" value="1"/>
</dbReference>
<name>A0A059CAQ0_EUCGR</name>
<evidence type="ECO:0000256" key="8">
    <source>
        <dbReference type="ARBA" id="ARBA00023329"/>
    </source>
</evidence>
<keyword evidence="5 9" id="KW-0653">Protein transport</keyword>
<keyword evidence="6 9" id="KW-0333">Golgi apparatus</keyword>
<dbReference type="GO" id="GO:0006890">
    <property type="term" value="P:retrograde vesicle-mediated transport, Golgi to endoplasmic reticulum"/>
    <property type="evidence" value="ECO:0000318"/>
    <property type="project" value="GO_Central"/>
</dbReference>
<evidence type="ECO:0000256" key="3">
    <source>
        <dbReference type="ARBA" id="ARBA00022490"/>
    </source>
</evidence>
<dbReference type="GO" id="GO:0006888">
    <property type="term" value="P:endoplasmic reticulum to Golgi vesicle-mediated transport"/>
    <property type="evidence" value="ECO:0000318"/>
    <property type="project" value="GO_Central"/>
</dbReference>
<dbReference type="CDD" id="cd09254">
    <property type="entry name" value="AP_delta-COPI_MHD"/>
    <property type="match status" value="1"/>
</dbReference>
<evidence type="ECO:0000256" key="1">
    <source>
        <dbReference type="ARBA" id="ARBA00010516"/>
    </source>
</evidence>
<organism evidence="12">
    <name type="scientific">Eucalyptus grandis</name>
    <name type="common">Flooded gum</name>
    <dbReference type="NCBI Taxonomy" id="71139"/>
    <lineage>
        <taxon>Eukaryota</taxon>
        <taxon>Viridiplantae</taxon>
        <taxon>Streptophyta</taxon>
        <taxon>Embryophyta</taxon>
        <taxon>Tracheophyta</taxon>
        <taxon>Spermatophyta</taxon>
        <taxon>Magnoliopsida</taxon>
        <taxon>eudicotyledons</taxon>
        <taxon>Gunneridae</taxon>
        <taxon>Pentapetalae</taxon>
        <taxon>rosids</taxon>
        <taxon>malvids</taxon>
        <taxon>Myrtales</taxon>
        <taxon>Myrtaceae</taxon>
        <taxon>Myrtoideae</taxon>
        <taxon>Eucalypteae</taxon>
        <taxon>Eucalyptus</taxon>
    </lineage>
</organism>
<evidence type="ECO:0000256" key="10">
    <source>
        <dbReference type="RuleBase" id="RU366052"/>
    </source>
</evidence>
<evidence type="ECO:0000256" key="4">
    <source>
        <dbReference type="ARBA" id="ARBA00022892"/>
    </source>
</evidence>
<dbReference type="InterPro" id="IPR027059">
    <property type="entry name" value="Coatomer_dsu"/>
</dbReference>
<comment type="similarity">
    <text evidence="1 9">Belongs to the adaptor complexes medium subunit family. Delta-COP subfamily.</text>
</comment>
<dbReference type="GO" id="GO:0030126">
    <property type="term" value="C:COPI vesicle coat"/>
    <property type="evidence" value="ECO:0000318"/>
    <property type="project" value="GO_Central"/>
</dbReference>
<dbReference type="SUPFAM" id="SSF64356">
    <property type="entry name" value="SNARE-like"/>
    <property type="match status" value="1"/>
</dbReference>
<keyword evidence="4 9" id="KW-0931">ER-Golgi transport</keyword>
<comment type="subcellular location">
    <subcellularLocation>
        <location evidence="9 10">Cytoplasm</location>
    </subcellularLocation>
    <subcellularLocation>
        <location evidence="9 10">Cytoplasmic vesicle</location>
        <location evidence="9 10">COPI-coated vesicle membrane</location>
        <topology evidence="9 10">Peripheral membrane protein</topology>
        <orientation evidence="9 10">Cytoplasmic side</orientation>
    </subcellularLocation>
    <subcellularLocation>
        <location evidence="9 10">Golgi apparatus membrane</location>
        <topology evidence="9 10">Peripheral membrane protein</topology>
        <orientation evidence="9 10">Cytoplasmic side</orientation>
    </subcellularLocation>
</comment>
<evidence type="ECO:0000256" key="9">
    <source>
        <dbReference type="RuleBase" id="RU364018"/>
    </source>
</evidence>
<dbReference type="GO" id="GO:0015031">
    <property type="term" value="P:protein transport"/>
    <property type="evidence" value="ECO:0007669"/>
    <property type="project" value="UniProtKB-KW"/>
</dbReference>
<accession>A0A059CAQ0</accession>
<comment type="subunit">
    <text evidence="9">Oligomeric complex that consists of at least the alpha, beta, beta', gamma, delta, epsilon and zeta subunits.</text>
</comment>
<feature type="domain" description="MHD" evidence="11">
    <location>
        <begin position="181"/>
        <end position="317"/>
    </location>
</feature>
<sequence length="317" mass="35650">MSRIRIEGLLAAFPKLVGAGKQHTYVETENVRYVYQPIEALYLLLVTNKQATFLKIWIPLGFSPSLYPSWKKENVTVAQVKQYCEMESHKEKLHKLVVHLHLSVPSKGLGIQLGKTQRTHQFLESLKAEGEEKINVTTKRDGGSNFDLQGTLSLQILNQEDGLTQQKQKLLHLNWLLLHSLIPSLLTVEEKINVTLKRDGGMSNFDLQGTLSLQILNREDGLTQIKTRGNPGSLFKAHPNINEELFNSESILSLEDPNRPFPTGQAGDAAGVGLPKWRMQSTDESSSMFDLRNVVISVPLPALREAPNVRQIDGEWR</sequence>
<dbReference type="PROSITE" id="PS51072">
    <property type="entry name" value="MHD"/>
    <property type="match status" value="1"/>
</dbReference>
<dbReference type="InParanoid" id="A0A059CAQ0"/>
<evidence type="ECO:0000256" key="7">
    <source>
        <dbReference type="ARBA" id="ARBA00023136"/>
    </source>
</evidence>
<dbReference type="STRING" id="71139.A0A059CAQ0"/>